<feature type="transmembrane region" description="Helical" evidence="7">
    <location>
        <begin position="222"/>
        <end position="241"/>
    </location>
</feature>
<keyword evidence="5 7" id="KW-1133">Transmembrane helix</keyword>
<dbReference type="PANTHER" id="PTHR30151:SF25">
    <property type="entry name" value="TAURINE TRANSPORT SYSTEM PERMEASE PROTEIN TAUC"/>
    <property type="match status" value="1"/>
</dbReference>
<keyword evidence="3" id="KW-1003">Cell membrane</keyword>
<evidence type="ECO:0000256" key="5">
    <source>
        <dbReference type="ARBA" id="ARBA00022989"/>
    </source>
</evidence>
<proteinExistence type="inferred from homology"/>
<comment type="similarity">
    <text evidence="7">Belongs to the binding-protein-dependent transport system permease family.</text>
</comment>
<dbReference type="PANTHER" id="PTHR30151">
    <property type="entry name" value="ALKANE SULFONATE ABC TRANSPORTER-RELATED, MEMBRANE SUBUNIT"/>
    <property type="match status" value="1"/>
</dbReference>
<evidence type="ECO:0000256" key="4">
    <source>
        <dbReference type="ARBA" id="ARBA00022692"/>
    </source>
</evidence>
<dbReference type="InterPro" id="IPR035906">
    <property type="entry name" value="MetI-like_sf"/>
</dbReference>
<keyword evidence="10" id="KW-1185">Reference proteome</keyword>
<protein>
    <submittedName>
        <fullName evidence="9">ABC transporter permease</fullName>
    </submittedName>
</protein>
<dbReference type="Pfam" id="PF00528">
    <property type="entry name" value="BPD_transp_1"/>
    <property type="match status" value="1"/>
</dbReference>
<dbReference type="CDD" id="cd06261">
    <property type="entry name" value="TM_PBP2"/>
    <property type="match status" value="1"/>
</dbReference>
<feature type="transmembrane region" description="Helical" evidence="7">
    <location>
        <begin position="131"/>
        <end position="150"/>
    </location>
</feature>
<keyword evidence="2 7" id="KW-0813">Transport</keyword>
<evidence type="ECO:0000256" key="1">
    <source>
        <dbReference type="ARBA" id="ARBA00004651"/>
    </source>
</evidence>
<dbReference type="RefSeq" id="WP_096452129.1">
    <property type="nucleotide sequence ID" value="NZ_JBHSOG010000008.1"/>
</dbReference>
<evidence type="ECO:0000256" key="3">
    <source>
        <dbReference type="ARBA" id="ARBA00022475"/>
    </source>
</evidence>
<name>A0ABW1AMF8_9RHOO</name>
<dbReference type="Proteomes" id="UP001595974">
    <property type="component" value="Unassembled WGS sequence"/>
</dbReference>
<sequence length="258" mass="28257">MSFVDSRLRGWRERALTCVSPLLLLLSWEWACRAGLFPEQLLVSPGTVADAFMGLVDDGELQSHLQASLHRLLAGFLAGSALGLAFGVLMGLSRTAENICSPLFNVLRQVPSVAFIPMLILAFGIEETFKIVIVAKAAFFPVALAAYDAVRGIPRSHLEVAKVYRLPLPAMLRRIVLPATVPPVLTGLRLGLGRSWMVLVVAELLAADSGIGQMMEMGRQMFRIDVVMVGVMLTGVIGFALDRGFRVLEARLVRWRRC</sequence>
<comment type="subcellular location">
    <subcellularLocation>
        <location evidence="1 7">Cell membrane</location>
        <topology evidence="1 7">Multi-pass membrane protein</topology>
    </subcellularLocation>
</comment>
<accession>A0ABW1AMF8</accession>
<evidence type="ECO:0000256" key="6">
    <source>
        <dbReference type="ARBA" id="ARBA00023136"/>
    </source>
</evidence>
<keyword evidence="4 7" id="KW-0812">Transmembrane</keyword>
<evidence type="ECO:0000256" key="7">
    <source>
        <dbReference type="RuleBase" id="RU363032"/>
    </source>
</evidence>
<feature type="transmembrane region" description="Helical" evidence="7">
    <location>
        <begin position="104"/>
        <end position="125"/>
    </location>
</feature>
<evidence type="ECO:0000313" key="10">
    <source>
        <dbReference type="Proteomes" id="UP001595974"/>
    </source>
</evidence>
<evidence type="ECO:0000259" key="8">
    <source>
        <dbReference type="PROSITE" id="PS50928"/>
    </source>
</evidence>
<comment type="caution">
    <text evidence="9">The sequence shown here is derived from an EMBL/GenBank/DDBJ whole genome shotgun (WGS) entry which is preliminary data.</text>
</comment>
<dbReference type="InterPro" id="IPR000515">
    <property type="entry name" value="MetI-like"/>
</dbReference>
<dbReference type="SUPFAM" id="SSF161098">
    <property type="entry name" value="MetI-like"/>
    <property type="match status" value="1"/>
</dbReference>
<reference evidence="10" key="1">
    <citation type="journal article" date="2019" name="Int. J. Syst. Evol. Microbiol.">
        <title>The Global Catalogue of Microorganisms (GCM) 10K type strain sequencing project: providing services to taxonomists for standard genome sequencing and annotation.</title>
        <authorList>
            <consortium name="The Broad Institute Genomics Platform"/>
            <consortium name="The Broad Institute Genome Sequencing Center for Infectious Disease"/>
            <person name="Wu L."/>
            <person name="Ma J."/>
        </authorList>
    </citation>
    <scope>NUCLEOTIDE SEQUENCE [LARGE SCALE GENOMIC DNA]</scope>
    <source>
        <strain evidence="10">SHR3</strain>
    </source>
</reference>
<keyword evidence="6 7" id="KW-0472">Membrane</keyword>
<gene>
    <name evidence="9" type="ORF">ACFPTN_03030</name>
</gene>
<evidence type="ECO:0000313" key="9">
    <source>
        <dbReference type="EMBL" id="MFC5768336.1"/>
    </source>
</evidence>
<feature type="transmembrane region" description="Helical" evidence="7">
    <location>
        <begin position="72"/>
        <end position="92"/>
    </location>
</feature>
<dbReference type="Gene3D" id="1.10.3720.10">
    <property type="entry name" value="MetI-like"/>
    <property type="match status" value="1"/>
</dbReference>
<organism evidence="9 10">
    <name type="scientific">Thauera sinica</name>
    <dbReference type="NCBI Taxonomy" id="2665146"/>
    <lineage>
        <taxon>Bacteria</taxon>
        <taxon>Pseudomonadati</taxon>
        <taxon>Pseudomonadota</taxon>
        <taxon>Betaproteobacteria</taxon>
        <taxon>Rhodocyclales</taxon>
        <taxon>Zoogloeaceae</taxon>
        <taxon>Thauera</taxon>
    </lineage>
</organism>
<dbReference type="EMBL" id="JBHSOG010000008">
    <property type="protein sequence ID" value="MFC5768336.1"/>
    <property type="molecule type" value="Genomic_DNA"/>
</dbReference>
<feature type="domain" description="ABC transmembrane type-1" evidence="8">
    <location>
        <begin position="65"/>
        <end position="245"/>
    </location>
</feature>
<evidence type="ECO:0000256" key="2">
    <source>
        <dbReference type="ARBA" id="ARBA00022448"/>
    </source>
</evidence>
<dbReference type="PROSITE" id="PS50928">
    <property type="entry name" value="ABC_TM1"/>
    <property type="match status" value="1"/>
</dbReference>